<comment type="caution">
    <text evidence="1">The sequence shown here is derived from an EMBL/GenBank/DDBJ whole genome shotgun (WGS) entry which is preliminary data.</text>
</comment>
<evidence type="ECO:0000313" key="2">
    <source>
        <dbReference type="Proteomes" id="UP000242590"/>
    </source>
</evidence>
<feature type="non-terminal residue" evidence="1">
    <location>
        <position position="94"/>
    </location>
</feature>
<dbReference type="EMBL" id="MWLE01000047">
    <property type="protein sequence ID" value="OOV35615.1"/>
    <property type="molecule type" value="Genomic_DNA"/>
</dbReference>
<name>A0A1T1D425_9SYNE</name>
<dbReference type="AlphaFoldDB" id="A0A1T1D425"/>
<organism evidence="1 2">
    <name type="scientific">Candidatus Synechococcus spongiarum LMB bulk15N</name>
    <dbReference type="NCBI Taxonomy" id="1943583"/>
    <lineage>
        <taxon>Bacteria</taxon>
        <taxon>Bacillati</taxon>
        <taxon>Cyanobacteriota</taxon>
        <taxon>Cyanophyceae</taxon>
        <taxon>Synechococcales</taxon>
        <taxon>Synechococcaceae</taxon>
        <taxon>Synechococcus</taxon>
    </lineage>
</organism>
<protein>
    <submittedName>
        <fullName evidence="1">Uncharacterized protein</fullName>
    </submittedName>
</protein>
<accession>A0A1T1D425</accession>
<reference evidence="1 2" key="1">
    <citation type="submission" date="2017-02" db="EMBL/GenBank/DDBJ databases">
        <title>Draft Genome Sequences of 'Candidatus Synechococcus spongiarum', Cyanobacterial Symbionts of the Mediterranean Sponge Aplysina aerophoba from two locations.</title>
        <authorList>
            <person name="Slaby B.M."/>
            <person name="Hentschel U."/>
        </authorList>
    </citation>
    <scope>NUCLEOTIDE SEQUENCE [LARGE SCALE GENOMIC DNA]</scope>
    <source>
        <strain evidence="1">LMB bulk15N</strain>
    </source>
</reference>
<gene>
    <name evidence="1" type="ORF">BV53_03570</name>
</gene>
<evidence type="ECO:0000313" key="1">
    <source>
        <dbReference type="EMBL" id="OOV35615.1"/>
    </source>
</evidence>
<sequence>MADDSEFRAYGYIQKVLAELGWDTRNPARSQGGQVYTQGEFRQHDSLLTKALGRKAPENIVVIQWDGGPHYWIVEAKRTHGERCKALSEAQDYA</sequence>
<dbReference type="RefSeq" id="WP_219335661.1">
    <property type="nucleotide sequence ID" value="NZ_MWLE01000047.1"/>
</dbReference>
<dbReference type="Proteomes" id="UP000242590">
    <property type="component" value="Unassembled WGS sequence"/>
</dbReference>
<proteinExistence type="predicted"/>